<dbReference type="AlphaFoldDB" id="A0A1T4QKK0"/>
<dbReference type="PANTHER" id="PTHR37937">
    <property type="entry name" value="CONJUGATIVE TRANSFER: DNA TRANSPORT"/>
    <property type="match status" value="1"/>
</dbReference>
<keyword evidence="6 7" id="KW-0472">Membrane</keyword>
<gene>
    <name evidence="8" type="ORF">SAMN02745174_02358</name>
</gene>
<protein>
    <submittedName>
        <fullName evidence="8">Type IV secretion system protein VirD4</fullName>
    </submittedName>
</protein>
<evidence type="ECO:0000256" key="2">
    <source>
        <dbReference type="ARBA" id="ARBA00008806"/>
    </source>
</evidence>
<dbReference type="Pfam" id="PF02534">
    <property type="entry name" value="T4SS-DNA_transf"/>
    <property type="match status" value="2"/>
</dbReference>
<evidence type="ECO:0000256" key="4">
    <source>
        <dbReference type="ARBA" id="ARBA00022692"/>
    </source>
</evidence>
<reference evidence="8 9" key="1">
    <citation type="submission" date="2017-02" db="EMBL/GenBank/DDBJ databases">
        <authorList>
            <person name="Peterson S.W."/>
        </authorList>
    </citation>
    <scope>NUCLEOTIDE SEQUENCE [LARGE SCALE GENOMIC DNA]</scope>
    <source>
        <strain evidence="8 9">ATCC 700028</strain>
    </source>
</reference>
<dbReference type="GO" id="GO:0005886">
    <property type="term" value="C:plasma membrane"/>
    <property type="evidence" value="ECO:0007669"/>
    <property type="project" value="UniProtKB-SubCell"/>
</dbReference>
<feature type="transmembrane region" description="Helical" evidence="7">
    <location>
        <begin position="76"/>
        <end position="93"/>
    </location>
</feature>
<feature type="transmembrane region" description="Helical" evidence="7">
    <location>
        <begin position="9"/>
        <end position="30"/>
    </location>
</feature>
<comment type="subcellular location">
    <subcellularLocation>
        <location evidence="1">Cell membrane</location>
        <topology evidence="1">Multi-pass membrane protein</topology>
    </subcellularLocation>
</comment>
<dbReference type="InterPro" id="IPR027417">
    <property type="entry name" value="P-loop_NTPase"/>
</dbReference>
<proteinExistence type="inferred from homology"/>
<dbReference type="CDD" id="cd01127">
    <property type="entry name" value="TrwB_TraG_TraD_VirD4"/>
    <property type="match status" value="1"/>
</dbReference>
<evidence type="ECO:0000313" key="9">
    <source>
        <dbReference type="Proteomes" id="UP000191153"/>
    </source>
</evidence>
<dbReference type="OrthoDB" id="9766496at2"/>
<organism evidence="8 9">
    <name type="scientific">Cetobacterium ceti</name>
    <dbReference type="NCBI Taxonomy" id="180163"/>
    <lineage>
        <taxon>Bacteria</taxon>
        <taxon>Fusobacteriati</taxon>
        <taxon>Fusobacteriota</taxon>
        <taxon>Fusobacteriia</taxon>
        <taxon>Fusobacteriales</taxon>
        <taxon>Fusobacteriaceae</taxon>
        <taxon>Cetobacterium</taxon>
    </lineage>
</organism>
<dbReference type="InterPro" id="IPR051539">
    <property type="entry name" value="T4SS-coupling_protein"/>
</dbReference>
<dbReference type="RefSeq" id="WP_078694786.1">
    <property type="nucleotide sequence ID" value="NZ_FUWX01000025.1"/>
</dbReference>
<keyword evidence="9" id="KW-1185">Reference proteome</keyword>
<dbReference type="Gene3D" id="3.40.50.300">
    <property type="entry name" value="P-loop containing nucleotide triphosphate hydrolases"/>
    <property type="match status" value="1"/>
</dbReference>
<evidence type="ECO:0000256" key="6">
    <source>
        <dbReference type="ARBA" id="ARBA00023136"/>
    </source>
</evidence>
<accession>A0A1T4QKK0</accession>
<evidence type="ECO:0000256" key="1">
    <source>
        <dbReference type="ARBA" id="ARBA00004651"/>
    </source>
</evidence>
<evidence type="ECO:0000256" key="3">
    <source>
        <dbReference type="ARBA" id="ARBA00022475"/>
    </source>
</evidence>
<dbReference type="InterPro" id="IPR003688">
    <property type="entry name" value="TraG/VirD4"/>
</dbReference>
<dbReference type="EMBL" id="FUWX01000025">
    <property type="protein sequence ID" value="SKA04157.1"/>
    <property type="molecule type" value="Genomic_DNA"/>
</dbReference>
<keyword evidence="5 7" id="KW-1133">Transmembrane helix</keyword>
<sequence length="623" mass="71562">MNFYRVRRYLIITIGYFFFLTWGTTQYIGYKLNYHKDLKNIIYSSKDFKIYKPINYFIWKKKYVKKIPRTLKEADNIFLAGSIFFLIGILLIFKKQVLDSHGTAKWATKDDLKTMNVYNDQGVVLGCDKQGTILRTNGVEHILLTAGTRQGKGINTAVPTCLDWQGSMIISDMKGELWGLTAGYRKQVLGQKVLMFNPVDDTGKGCGYNPLDFVRLMTDFERTDVETVVITIVDTDGKIASDHWVESACNFLVGVVLHVMYVTENPTLTDVMDFLTPVDISLMDQIADLLGKPREGEDEPRSSKFNHTNYVSNKDIFKEIYEKDVTFHPKVAEEFTAILNTPDKERGSIISTAKKKMRIFTDPLIKRNIKKSSFTIKEIMEKKVTLYLVIPPEGIDRCAPLLRILITQTVYGLTKPMKFDNKLVKWFLTLLEPLKKIKEKIDSEIFIKPQKNRILLLLDEFPSFGNLSYVERAMSYIAGFGIKVLLITQSLKQLEKIYGKANFFRANCSIQIYLTPNEIDDAEAISRALGTKTVRDEQKTRTGMFGMISTRSETFHGRPLKTAGEVMTLPYEEILLFVTGKNPVLGKKLFYYKRREYKSKLYPTPEKSDVLTIEMEELANEEK</sequence>
<keyword evidence="3" id="KW-1003">Cell membrane</keyword>
<dbReference type="SUPFAM" id="SSF52540">
    <property type="entry name" value="P-loop containing nucleoside triphosphate hydrolases"/>
    <property type="match status" value="1"/>
</dbReference>
<name>A0A1T4QKK0_9FUSO</name>
<evidence type="ECO:0000256" key="7">
    <source>
        <dbReference type="SAM" id="Phobius"/>
    </source>
</evidence>
<evidence type="ECO:0000313" key="8">
    <source>
        <dbReference type="EMBL" id="SKA04157.1"/>
    </source>
</evidence>
<dbReference type="Proteomes" id="UP000191153">
    <property type="component" value="Unassembled WGS sequence"/>
</dbReference>
<evidence type="ECO:0000256" key="5">
    <source>
        <dbReference type="ARBA" id="ARBA00022989"/>
    </source>
</evidence>
<comment type="similarity">
    <text evidence="2">Belongs to the VirD4/TraG family.</text>
</comment>
<keyword evidence="4 7" id="KW-0812">Transmembrane</keyword>
<dbReference type="STRING" id="180163.SAMN02745174_02358"/>
<dbReference type="PANTHER" id="PTHR37937:SF1">
    <property type="entry name" value="CONJUGATIVE TRANSFER: DNA TRANSPORT"/>
    <property type="match status" value="1"/>
</dbReference>